<sequence length="388" mass="43156">MTITTADPCEPAMVRPGPPLWLLAELTYRCPLHCPFCYNPTDHIRYRDELTTDQWIDVLRQARALGAAQLGFSGGEPLLRDDLEVLVDAAHRLGFYTNLITSGVGLTEQRLGALKHAGLDHIQLSFQDATRELNDFLSSTKTFELKSRVARLIKRHGYPMVLNCVLHRHNLPHVDKIIEMALEMQADYLELANTQYYGWGLVNRAQLMPDAAQLREAEAVVNAYRARIGQRCRILFVVPDYFESRPKACMSGWGSVFLAVAPDGSALPCHAARVIPGLSFPNVAATPLSDIWYHSDAFNAFRGDAWMKEPCGSCDERKQDFGGCRCQAYQLTGDARAADPVCAKSPEHGVVEHAVQFAAGQRRESREAPLIFRSDANAARLHPSLAPD</sequence>
<dbReference type="InterPro" id="IPR006638">
    <property type="entry name" value="Elp3/MiaA/NifB-like_rSAM"/>
</dbReference>
<comment type="similarity">
    <text evidence="8">Belongs to the radical SAM superfamily. PqqE family.</text>
</comment>
<keyword evidence="7 8" id="KW-0411">Iron-sulfur</keyword>
<accession>A0A0G3EQA7</accession>
<evidence type="ECO:0000256" key="1">
    <source>
        <dbReference type="ARBA" id="ARBA00022485"/>
    </source>
</evidence>
<keyword evidence="1 8" id="KW-0004">4Fe-4S</keyword>
<feature type="binding site" evidence="8">
    <location>
        <position position="30"/>
    </location>
    <ligand>
        <name>[4Fe-4S] cluster</name>
        <dbReference type="ChEBI" id="CHEBI:49883"/>
        <note>4Fe-4S-S-AdoMet</note>
    </ligand>
</feature>
<dbReference type="PROSITE" id="PS51918">
    <property type="entry name" value="RADICAL_SAM"/>
    <property type="match status" value="1"/>
</dbReference>
<dbReference type="CDD" id="cd01335">
    <property type="entry name" value="Radical_SAM"/>
    <property type="match status" value="1"/>
</dbReference>
<evidence type="ECO:0000259" key="9">
    <source>
        <dbReference type="PROSITE" id="PS51918"/>
    </source>
</evidence>
<dbReference type="PANTHER" id="PTHR11228:SF7">
    <property type="entry name" value="PQQA PEPTIDE CYCLASE"/>
    <property type="match status" value="1"/>
</dbReference>
<dbReference type="InterPro" id="IPR017200">
    <property type="entry name" value="PqqE-like"/>
</dbReference>
<feature type="binding site" evidence="8">
    <location>
        <position position="34"/>
    </location>
    <ligand>
        <name>[4Fe-4S] cluster</name>
        <dbReference type="ChEBI" id="CHEBI:49883"/>
        <note>4Fe-4S-S-AdoMet</note>
    </ligand>
</feature>
<dbReference type="GO" id="GO:0018189">
    <property type="term" value="P:pyrroloquinoline quinone biosynthetic process"/>
    <property type="evidence" value="ECO:0007669"/>
    <property type="project" value="UniProtKB-UniRule"/>
</dbReference>
<evidence type="ECO:0000256" key="5">
    <source>
        <dbReference type="ARBA" id="ARBA00023002"/>
    </source>
</evidence>
<dbReference type="InterPro" id="IPR011843">
    <property type="entry name" value="PQQ_synth_PqqE_bac"/>
</dbReference>
<dbReference type="NCBIfam" id="TIGR02109">
    <property type="entry name" value="PQQ_syn_pqqE"/>
    <property type="match status" value="1"/>
</dbReference>
<feature type="domain" description="Radical SAM core" evidence="9">
    <location>
        <begin position="16"/>
        <end position="231"/>
    </location>
</feature>
<name>A0A0G3EQA7_9BURK</name>
<dbReference type="GO" id="GO:0016491">
    <property type="term" value="F:oxidoreductase activity"/>
    <property type="evidence" value="ECO:0007669"/>
    <property type="project" value="UniProtKB-KW"/>
</dbReference>
<keyword evidence="11" id="KW-1185">Reference proteome</keyword>
<evidence type="ECO:0000313" key="11">
    <source>
        <dbReference type="Proteomes" id="UP000036700"/>
    </source>
</evidence>
<evidence type="ECO:0000256" key="7">
    <source>
        <dbReference type="ARBA" id="ARBA00023014"/>
    </source>
</evidence>
<dbReference type="InterPro" id="IPR058240">
    <property type="entry name" value="rSAM_sf"/>
</dbReference>
<organism evidence="10 11">
    <name type="scientific">Pandoraea thiooxydans</name>
    <dbReference type="NCBI Taxonomy" id="445709"/>
    <lineage>
        <taxon>Bacteria</taxon>
        <taxon>Pseudomonadati</taxon>
        <taxon>Pseudomonadota</taxon>
        <taxon>Betaproteobacteria</taxon>
        <taxon>Burkholderiales</taxon>
        <taxon>Burkholderiaceae</taxon>
        <taxon>Pandoraea</taxon>
    </lineage>
</organism>
<dbReference type="Pfam" id="PF13186">
    <property type="entry name" value="SPASM"/>
    <property type="match status" value="1"/>
</dbReference>
<keyword evidence="4 8" id="KW-0884">PQQ biosynthesis</keyword>
<feature type="binding site" evidence="8">
    <location>
        <position position="37"/>
    </location>
    <ligand>
        <name>[4Fe-4S] cluster</name>
        <dbReference type="ChEBI" id="CHEBI:49883"/>
        <note>4Fe-4S-S-AdoMet</note>
    </ligand>
</feature>
<dbReference type="SFLD" id="SFLDS00029">
    <property type="entry name" value="Radical_SAM"/>
    <property type="match status" value="1"/>
</dbReference>
<comment type="pathway">
    <text evidence="8">Cofactor biosynthesis; pyrroloquinoline quinone biosynthesis.</text>
</comment>
<keyword evidence="2 8" id="KW-0949">S-adenosyl-L-methionine</keyword>
<dbReference type="SFLD" id="SFLDF00280">
    <property type="entry name" value="coenzyme_PQQ_synthesis_protein"/>
    <property type="match status" value="1"/>
</dbReference>
<dbReference type="STRING" id="445709.ABW99_13990"/>
<proteinExistence type="inferred from homology"/>
<keyword evidence="6 8" id="KW-0408">Iron</keyword>
<dbReference type="SFLD" id="SFLDG01386">
    <property type="entry name" value="main_SPASM_domain-containing"/>
    <property type="match status" value="1"/>
</dbReference>
<reference evidence="11" key="1">
    <citation type="submission" date="2015-06" db="EMBL/GenBank/DDBJ databases">
        <authorList>
            <person name="Lim Y.L."/>
            <person name="Ee R."/>
            <person name="Yong D."/>
            <person name="How K.Y."/>
            <person name="Yin W.F."/>
            <person name="Chan K.G."/>
        </authorList>
    </citation>
    <scope>NUCLEOTIDE SEQUENCE [LARGE SCALE GENOMIC DNA]</scope>
    <source>
        <strain evidence="11">DSM 25325</strain>
    </source>
</reference>
<dbReference type="PATRIC" id="fig|445709.3.peg.2965"/>
<dbReference type="Pfam" id="PF04055">
    <property type="entry name" value="Radical_SAM"/>
    <property type="match status" value="1"/>
</dbReference>
<evidence type="ECO:0000256" key="4">
    <source>
        <dbReference type="ARBA" id="ARBA00022905"/>
    </source>
</evidence>
<dbReference type="GO" id="GO:1904047">
    <property type="term" value="F:S-adenosyl-L-methionine binding"/>
    <property type="evidence" value="ECO:0007669"/>
    <property type="project" value="UniProtKB-UniRule"/>
</dbReference>
<dbReference type="GO" id="GO:0051539">
    <property type="term" value="F:4 iron, 4 sulfur cluster binding"/>
    <property type="evidence" value="ECO:0007669"/>
    <property type="project" value="UniProtKB-KW"/>
</dbReference>
<dbReference type="EMBL" id="CP011568">
    <property type="protein sequence ID" value="AKJ69155.1"/>
    <property type="molecule type" value="Genomic_DNA"/>
</dbReference>
<dbReference type="InterPro" id="IPR007197">
    <property type="entry name" value="rSAM"/>
</dbReference>
<dbReference type="Gene3D" id="3.20.20.70">
    <property type="entry name" value="Aldolase class I"/>
    <property type="match status" value="1"/>
</dbReference>
<dbReference type="HAMAP" id="MF_00660">
    <property type="entry name" value="PqqE"/>
    <property type="match status" value="1"/>
</dbReference>
<dbReference type="Proteomes" id="UP000036700">
    <property type="component" value="Chromosome"/>
</dbReference>
<dbReference type="PIRSF" id="PIRSF037420">
    <property type="entry name" value="PQQ_syn_pqqE"/>
    <property type="match status" value="1"/>
</dbReference>
<keyword evidence="3 8" id="KW-0479">Metal-binding</keyword>
<dbReference type="GO" id="GO:0005506">
    <property type="term" value="F:iron ion binding"/>
    <property type="evidence" value="ECO:0007669"/>
    <property type="project" value="UniProtKB-UniRule"/>
</dbReference>
<comment type="function">
    <text evidence="8">Catalyzes the cross-linking of a glutamate residue and a tyrosine residue in the PqqA protein as part of the biosynthesis of pyrroloquinoline quinone (PQQ).</text>
</comment>
<comment type="subunit">
    <text evidence="8">Interacts with PqqD. The interaction is necessary for activity of PqqE.</text>
</comment>
<dbReference type="UniPathway" id="UPA00539"/>
<dbReference type="CDD" id="cd21119">
    <property type="entry name" value="SPASM_PqqE"/>
    <property type="match status" value="1"/>
</dbReference>
<dbReference type="PANTHER" id="PTHR11228">
    <property type="entry name" value="RADICAL SAM DOMAIN PROTEIN"/>
    <property type="match status" value="1"/>
</dbReference>
<dbReference type="RefSeq" id="WP_047215052.1">
    <property type="nucleotide sequence ID" value="NZ_CP011568.3"/>
</dbReference>
<dbReference type="NCBIfam" id="TIGR04085">
    <property type="entry name" value="rSAM_more_4Fe4S"/>
    <property type="match status" value="1"/>
</dbReference>
<gene>
    <name evidence="8" type="primary">pqqE</name>
    <name evidence="10" type="ORF">ABW99_13990</name>
</gene>
<dbReference type="InterPro" id="IPR023885">
    <property type="entry name" value="4Fe4S-binding_SPASM_dom"/>
</dbReference>
<dbReference type="GO" id="GO:0009975">
    <property type="term" value="F:cyclase activity"/>
    <property type="evidence" value="ECO:0007669"/>
    <property type="project" value="UniProtKB-UniRule"/>
</dbReference>
<evidence type="ECO:0000256" key="2">
    <source>
        <dbReference type="ARBA" id="ARBA00022691"/>
    </source>
</evidence>
<keyword evidence="5 8" id="KW-0560">Oxidoreductase</keyword>
<protein>
    <recommendedName>
        <fullName evidence="8">PqqA peptide cyclase</fullName>
        <ecNumber evidence="8">1.21.98.4</ecNumber>
    </recommendedName>
    <alternativeName>
        <fullName evidence="8">Coenzyme PQQ synthesis protein E</fullName>
    </alternativeName>
</protein>
<dbReference type="AlphaFoldDB" id="A0A0G3EQA7"/>
<dbReference type="InterPro" id="IPR050377">
    <property type="entry name" value="Radical_SAM_PqqE_MftC-like"/>
</dbReference>
<evidence type="ECO:0000256" key="8">
    <source>
        <dbReference type="HAMAP-Rule" id="MF_00660"/>
    </source>
</evidence>
<evidence type="ECO:0000313" key="10">
    <source>
        <dbReference type="EMBL" id="AKJ69155.1"/>
    </source>
</evidence>
<dbReference type="InterPro" id="IPR013785">
    <property type="entry name" value="Aldolase_TIM"/>
</dbReference>
<dbReference type="KEGG" id="ptx:ABW99_13990"/>
<comment type="cofactor">
    <cofactor evidence="8">
        <name>[4Fe-4S] cluster</name>
        <dbReference type="ChEBI" id="CHEBI:49883"/>
    </cofactor>
    <text evidence="8">Binds 1 [4Fe-4S] cluster. The cluster is coordinated with 3 cysteines and an exchangeable S-adenosyl-L-methionine.</text>
</comment>
<dbReference type="SFLD" id="SFLDG01067">
    <property type="entry name" value="SPASM/twitch_domain_containing"/>
    <property type="match status" value="1"/>
</dbReference>
<dbReference type="SUPFAM" id="SSF102114">
    <property type="entry name" value="Radical SAM enzymes"/>
    <property type="match status" value="1"/>
</dbReference>
<evidence type="ECO:0000256" key="6">
    <source>
        <dbReference type="ARBA" id="ARBA00023004"/>
    </source>
</evidence>
<evidence type="ECO:0000256" key="3">
    <source>
        <dbReference type="ARBA" id="ARBA00022723"/>
    </source>
</evidence>
<dbReference type="EC" id="1.21.98.4" evidence="8"/>
<dbReference type="SMART" id="SM00729">
    <property type="entry name" value="Elp3"/>
    <property type="match status" value="1"/>
</dbReference>
<comment type="catalytic activity">
    <reaction evidence="8">
        <text>[PQQ precursor protein] + S-adenosyl-L-methionine = E-Y cross-linked-[PQQ precursor protein] + 5'-deoxyadenosine + L-methionine + H(+)</text>
        <dbReference type="Rhea" id="RHEA:56836"/>
        <dbReference type="Rhea" id="RHEA-COMP:14800"/>
        <dbReference type="Rhea" id="RHEA-COMP:14801"/>
        <dbReference type="ChEBI" id="CHEBI:15378"/>
        <dbReference type="ChEBI" id="CHEBI:17319"/>
        <dbReference type="ChEBI" id="CHEBI:57844"/>
        <dbReference type="ChEBI" id="CHEBI:59789"/>
        <dbReference type="ChEBI" id="CHEBI:141026"/>
        <dbReference type="ChEBI" id="CHEBI:141027"/>
        <dbReference type="EC" id="1.21.98.4"/>
    </reaction>
</comment>